<evidence type="ECO:0000256" key="4">
    <source>
        <dbReference type="RuleBase" id="RU003682"/>
    </source>
</evidence>
<sequence length="434" mass="47958">MQNLHHSRSKEGSIFTIAQSSGLKLIGSSSTPQHPTCPIYLTAYIMSSFEEIPVLDWSLLSAGVESRAKFISQLRSAMTEVGFLYLLNPPIDDNLVQSVIDYAPKLFDLPQETKESLAMVNNESFFGYNKLGAEITKGDIDFREQFDFATPWNGCRNPKGPDYERLWGPAQWPSDTDLPGFHAAYSAYYDQCAELSFQFMALLAEALGLPSNAFDRFYDTPRDVMLHRAKVVKYPVMPEGSSDQGVGPHFDGGFLTLLLQASPHPGLQAQNARGEWIPAPPHPRTLVVNTGKALESATRGIVPATSHRVLVPRESKLSNGEQAKEGGSVYNWTTDGLNAHPTGARYSIPFFQSISQHIRVSENQLDFPQETLDLLKNRKGDGATESVNFSEYALGQPSGQAQLIGRIKSHPDVGERHYPGLFKELFPGGLPIRT</sequence>
<dbReference type="InterPro" id="IPR050295">
    <property type="entry name" value="Plant_2OG-oxidoreductases"/>
</dbReference>
<proteinExistence type="inferred from homology"/>
<dbReference type="OrthoDB" id="288590at2759"/>
<evidence type="ECO:0000259" key="5">
    <source>
        <dbReference type="PROSITE" id="PS51471"/>
    </source>
</evidence>
<dbReference type="Pfam" id="PF03171">
    <property type="entry name" value="2OG-FeII_Oxy"/>
    <property type="match status" value="1"/>
</dbReference>
<dbReference type="InterPro" id="IPR005123">
    <property type="entry name" value="Oxoglu/Fe-dep_dioxygenase_dom"/>
</dbReference>
<evidence type="ECO:0000313" key="7">
    <source>
        <dbReference type="Proteomes" id="UP000059188"/>
    </source>
</evidence>
<dbReference type="InterPro" id="IPR027443">
    <property type="entry name" value="IPNS-like_sf"/>
</dbReference>
<dbReference type="PROSITE" id="PS51471">
    <property type="entry name" value="FE2OG_OXY"/>
    <property type="match status" value="1"/>
</dbReference>
<dbReference type="AlphaFoldDB" id="A0A0B7FWZ0"/>
<keyword evidence="4" id="KW-0560">Oxidoreductase</keyword>
<dbReference type="PANTHER" id="PTHR47991">
    <property type="entry name" value="OXOGLUTARATE/IRON-DEPENDENT DIOXYGENASE"/>
    <property type="match status" value="1"/>
</dbReference>
<dbReference type="GO" id="GO:0046872">
    <property type="term" value="F:metal ion binding"/>
    <property type="evidence" value="ECO:0007669"/>
    <property type="project" value="UniProtKB-KW"/>
</dbReference>
<evidence type="ECO:0000256" key="3">
    <source>
        <dbReference type="ARBA" id="ARBA00023004"/>
    </source>
</evidence>
<reference evidence="6 7" key="1">
    <citation type="submission" date="2014-11" db="EMBL/GenBank/DDBJ databases">
        <authorList>
            <person name="Wibberg Daniel"/>
        </authorList>
    </citation>
    <scope>NUCLEOTIDE SEQUENCE [LARGE SCALE GENOMIC DNA]</scope>
    <source>
        <strain evidence="6">Rhizoctonia solani AG1-IB 7/3/14</strain>
    </source>
</reference>
<gene>
    <name evidence="6" type="ORF">RSOLAG1IB_03982</name>
</gene>
<evidence type="ECO:0000313" key="6">
    <source>
        <dbReference type="EMBL" id="CEL60743.1"/>
    </source>
</evidence>
<dbReference type="SUPFAM" id="SSF51197">
    <property type="entry name" value="Clavaminate synthase-like"/>
    <property type="match status" value="1"/>
</dbReference>
<evidence type="ECO:0000256" key="1">
    <source>
        <dbReference type="ARBA" id="ARBA00008056"/>
    </source>
</evidence>
<accession>A0A0B7FWZ0</accession>
<evidence type="ECO:0000256" key="2">
    <source>
        <dbReference type="ARBA" id="ARBA00022723"/>
    </source>
</evidence>
<dbReference type="EMBL" id="LN679104">
    <property type="protein sequence ID" value="CEL60743.1"/>
    <property type="molecule type" value="Genomic_DNA"/>
</dbReference>
<dbReference type="InterPro" id="IPR026992">
    <property type="entry name" value="DIOX_N"/>
</dbReference>
<dbReference type="Gene3D" id="2.60.120.330">
    <property type="entry name" value="B-lactam Antibiotic, Isopenicillin N Synthase, Chain"/>
    <property type="match status" value="1"/>
</dbReference>
<dbReference type="STRING" id="1108050.A0A0B7FWZ0"/>
<dbReference type="InterPro" id="IPR044861">
    <property type="entry name" value="IPNS-like_FE2OG_OXY"/>
</dbReference>
<dbReference type="Proteomes" id="UP000059188">
    <property type="component" value="Unassembled WGS sequence"/>
</dbReference>
<keyword evidence="3 4" id="KW-0408">Iron</keyword>
<name>A0A0B7FWZ0_THACB</name>
<comment type="similarity">
    <text evidence="1 4">Belongs to the iron/ascorbate-dependent oxidoreductase family.</text>
</comment>
<protein>
    <submittedName>
        <fullName evidence="6">Putative iron/ascorbate oxidoreductase DDB_G0283291</fullName>
    </submittedName>
</protein>
<feature type="domain" description="Fe2OG dioxygenase" evidence="5">
    <location>
        <begin position="221"/>
        <end position="354"/>
    </location>
</feature>
<organism evidence="6 7">
    <name type="scientific">Thanatephorus cucumeris (strain AG1-IB / isolate 7/3/14)</name>
    <name type="common">Lettuce bottom rot fungus</name>
    <name type="synonym">Rhizoctonia solani</name>
    <dbReference type="NCBI Taxonomy" id="1108050"/>
    <lineage>
        <taxon>Eukaryota</taxon>
        <taxon>Fungi</taxon>
        <taxon>Dikarya</taxon>
        <taxon>Basidiomycota</taxon>
        <taxon>Agaricomycotina</taxon>
        <taxon>Agaricomycetes</taxon>
        <taxon>Cantharellales</taxon>
        <taxon>Ceratobasidiaceae</taxon>
        <taxon>Rhizoctonia</taxon>
        <taxon>Rhizoctonia solani AG-1</taxon>
    </lineage>
</organism>
<dbReference type="Pfam" id="PF14226">
    <property type="entry name" value="DIOX_N"/>
    <property type="match status" value="1"/>
</dbReference>
<keyword evidence="2 4" id="KW-0479">Metal-binding</keyword>
<keyword evidence="7" id="KW-1185">Reference proteome</keyword>
<dbReference type="GO" id="GO:0016491">
    <property type="term" value="F:oxidoreductase activity"/>
    <property type="evidence" value="ECO:0007669"/>
    <property type="project" value="UniProtKB-KW"/>
</dbReference>